<dbReference type="InterPro" id="IPR002347">
    <property type="entry name" value="SDR_fam"/>
</dbReference>
<dbReference type="SUPFAM" id="SSF51735">
    <property type="entry name" value="NAD(P)-binding Rossmann-fold domains"/>
    <property type="match status" value="1"/>
</dbReference>
<dbReference type="InterPro" id="IPR020904">
    <property type="entry name" value="Sc_DH/Rdtase_CS"/>
</dbReference>
<dbReference type="PROSITE" id="PS00061">
    <property type="entry name" value="ADH_SHORT"/>
    <property type="match status" value="1"/>
</dbReference>
<reference evidence="2 3" key="1">
    <citation type="journal article" date="2011" name="Proc. Natl. Acad. Sci. U.S.A.">
        <title>Niche of harmful alga Aureococcus anophagefferens revealed through ecogenomics.</title>
        <authorList>
            <person name="Gobler C.J."/>
            <person name="Berry D.L."/>
            <person name="Dyhrman S.T."/>
            <person name="Wilhelm S.W."/>
            <person name="Salamov A."/>
            <person name="Lobanov A.V."/>
            <person name="Zhang Y."/>
            <person name="Collier J.L."/>
            <person name="Wurch L.L."/>
            <person name="Kustka A.B."/>
            <person name="Dill B.D."/>
            <person name="Shah M."/>
            <person name="VerBerkmoes N.C."/>
            <person name="Kuo A."/>
            <person name="Terry A."/>
            <person name="Pangilinan J."/>
            <person name="Lindquist E.A."/>
            <person name="Lucas S."/>
            <person name="Paulsen I.T."/>
            <person name="Hattenrath-Lehmann T.K."/>
            <person name="Talmage S.C."/>
            <person name="Walker E.A."/>
            <person name="Koch F."/>
            <person name="Burson A.M."/>
            <person name="Marcoval M.A."/>
            <person name="Tang Y.Z."/>
            <person name="Lecleir G.R."/>
            <person name="Coyne K.J."/>
            <person name="Berg G.M."/>
            <person name="Bertrand E.M."/>
            <person name="Saito M.A."/>
            <person name="Gladyshev V.N."/>
            <person name="Grigoriev I.V."/>
        </authorList>
    </citation>
    <scope>NUCLEOTIDE SEQUENCE [LARGE SCALE GENOMIC DNA]</scope>
    <source>
        <strain evidence="3">CCMP 1984</strain>
    </source>
</reference>
<comment type="similarity">
    <text evidence="1">Belongs to the short-chain dehydrogenases/reductases (SDR) family.</text>
</comment>
<dbReference type="InParanoid" id="F0YJB0"/>
<organism evidence="3">
    <name type="scientific">Aureococcus anophagefferens</name>
    <name type="common">Harmful bloom alga</name>
    <dbReference type="NCBI Taxonomy" id="44056"/>
    <lineage>
        <taxon>Eukaryota</taxon>
        <taxon>Sar</taxon>
        <taxon>Stramenopiles</taxon>
        <taxon>Ochrophyta</taxon>
        <taxon>Pelagophyceae</taxon>
        <taxon>Pelagomonadales</taxon>
        <taxon>Pelagomonadaceae</taxon>
        <taxon>Aureococcus</taxon>
    </lineage>
</organism>
<proteinExistence type="inferred from homology"/>
<feature type="non-terminal residue" evidence="2">
    <location>
        <position position="236"/>
    </location>
</feature>
<dbReference type="PRINTS" id="PR00081">
    <property type="entry name" value="GDHRDH"/>
</dbReference>
<dbReference type="PANTHER" id="PTHR42760:SF122">
    <property type="entry name" value="NAD(P)-BINDING PROTEIN"/>
    <property type="match status" value="1"/>
</dbReference>
<dbReference type="GO" id="GO:0016616">
    <property type="term" value="F:oxidoreductase activity, acting on the CH-OH group of donors, NAD or NADP as acceptor"/>
    <property type="evidence" value="ECO:0007669"/>
    <property type="project" value="TreeGrafter"/>
</dbReference>
<dbReference type="OrthoDB" id="47007at2759"/>
<dbReference type="CDD" id="cd05233">
    <property type="entry name" value="SDR_c"/>
    <property type="match status" value="1"/>
</dbReference>
<dbReference type="OMA" id="MTYRASK"/>
<dbReference type="FunFam" id="3.40.50.720:FF:000084">
    <property type="entry name" value="Short-chain dehydrogenase reductase"/>
    <property type="match status" value="1"/>
</dbReference>
<dbReference type="GO" id="GO:0048038">
    <property type="term" value="F:quinone binding"/>
    <property type="evidence" value="ECO:0007669"/>
    <property type="project" value="TreeGrafter"/>
</dbReference>
<dbReference type="Proteomes" id="UP000002729">
    <property type="component" value="Unassembled WGS sequence"/>
</dbReference>
<feature type="non-terminal residue" evidence="2">
    <location>
        <position position="1"/>
    </location>
</feature>
<evidence type="ECO:0000313" key="2">
    <source>
        <dbReference type="EMBL" id="EGB04757.1"/>
    </source>
</evidence>
<dbReference type="InterPro" id="IPR036291">
    <property type="entry name" value="NAD(P)-bd_dom_sf"/>
</dbReference>
<name>F0YJB0_AURAN</name>
<protein>
    <submittedName>
        <fullName evidence="2">Uncharacterized protein</fullName>
    </submittedName>
</protein>
<dbReference type="PRINTS" id="PR00080">
    <property type="entry name" value="SDRFAMILY"/>
</dbReference>
<dbReference type="Gene3D" id="3.40.50.720">
    <property type="entry name" value="NAD(P)-binding Rossmann-like Domain"/>
    <property type="match status" value="1"/>
</dbReference>
<dbReference type="EMBL" id="GL833147">
    <property type="protein sequence ID" value="EGB04757.1"/>
    <property type="molecule type" value="Genomic_DNA"/>
</dbReference>
<dbReference type="RefSeq" id="XP_009040494.1">
    <property type="nucleotide sequence ID" value="XM_009042246.1"/>
</dbReference>
<dbReference type="PANTHER" id="PTHR42760">
    <property type="entry name" value="SHORT-CHAIN DEHYDROGENASES/REDUCTASES FAMILY MEMBER"/>
    <property type="match status" value="1"/>
</dbReference>
<gene>
    <name evidence="2" type="ORF">AURANDRAFT_14468</name>
</gene>
<keyword evidence="3" id="KW-1185">Reference proteome</keyword>
<dbReference type="GeneID" id="20218399"/>
<dbReference type="KEGG" id="aaf:AURANDRAFT_14468"/>
<evidence type="ECO:0000313" key="3">
    <source>
        <dbReference type="Proteomes" id="UP000002729"/>
    </source>
</evidence>
<dbReference type="eggNOG" id="KOG0725">
    <property type="taxonomic scope" value="Eukaryota"/>
</dbReference>
<sequence>VCIVTGGSTGIGAACCATLAAAGAVVYSVDVAAPPAAAPGVTHLACDVSDVRALRKAIGAVAKAHGRVDVLVSNAGVWHGGDFEAVDERAFDRVVGVNLKGTFFAVQAAVPHMRDRGGAVVIIGSDQSLVGKPEQHLYGCTKGAIAQLSKSLAAHYAPAGIRVNCVCPGTIDTPLMHGAVADFVEKKGANAEELYAWLETAQPLPRLGTPAEVAALVACVAKIPFCVGSVISVDGG</sequence>
<dbReference type="GO" id="GO:0006633">
    <property type="term" value="P:fatty acid biosynthetic process"/>
    <property type="evidence" value="ECO:0007669"/>
    <property type="project" value="TreeGrafter"/>
</dbReference>
<dbReference type="AlphaFoldDB" id="F0YJB0"/>
<accession>F0YJB0</accession>
<dbReference type="Pfam" id="PF13561">
    <property type="entry name" value="adh_short_C2"/>
    <property type="match status" value="1"/>
</dbReference>
<evidence type="ECO:0000256" key="1">
    <source>
        <dbReference type="ARBA" id="ARBA00006484"/>
    </source>
</evidence>